<reference evidence="2 3" key="1">
    <citation type="submission" date="2020-08" db="EMBL/GenBank/DDBJ databases">
        <title>Genomic Encyclopedia of Type Strains, Phase IV (KMG-IV): sequencing the most valuable type-strain genomes for metagenomic binning, comparative biology and taxonomic classification.</title>
        <authorList>
            <person name="Goeker M."/>
        </authorList>
    </citation>
    <scope>NUCLEOTIDE SEQUENCE [LARGE SCALE GENOMIC DNA]</scope>
    <source>
        <strain evidence="2 3">DSM 23562</strain>
    </source>
</reference>
<dbReference type="Proteomes" id="UP000520814">
    <property type="component" value="Unassembled WGS sequence"/>
</dbReference>
<proteinExistence type="predicted"/>
<dbReference type="EMBL" id="JACHGW010000001">
    <property type="protein sequence ID" value="MBB6049549.1"/>
    <property type="molecule type" value="Genomic_DNA"/>
</dbReference>
<accession>A0A7W9W4L5</accession>
<feature type="transmembrane region" description="Helical" evidence="1">
    <location>
        <begin position="251"/>
        <end position="276"/>
    </location>
</feature>
<feature type="transmembrane region" description="Helical" evidence="1">
    <location>
        <begin position="149"/>
        <end position="172"/>
    </location>
</feature>
<organism evidence="2 3">
    <name type="scientific">Armatimonas rosea</name>
    <dbReference type="NCBI Taxonomy" id="685828"/>
    <lineage>
        <taxon>Bacteria</taxon>
        <taxon>Bacillati</taxon>
        <taxon>Armatimonadota</taxon>
        <taxon>Armatimonadia</taxon>
        <taxon>Armatimonadales</taxon>
        <taxon>Armatimonadaceae</taxon>
        <taxon>Armatimonas</taxon>
    </lineage>
</organism>
<evidence type="ECO:0000256" key="1">
    <source>
        <dbReference type="SAM" id="Phobius"/>
    </source>
</evidence>
<evidence type="ECO:0000313" key="2">
    <source>
        <dbReference type="EMBL" id="MBB6049549.1"/>
    </source>
</evidence>
<keyword evidence="1" id="KW-0472">Membrane</keyword>
<protein>
    <submittedName>
        <fullName evidence="2">Uncharacterized protein</fullName>
    </submittedName>
</protein>
<evidence type="ECO:0000313" key="3">
    <source>
        <dbReference type="Proteomes" id="UP000520814"/>
    </source>
</evidence>
<feature type="transmembrane region" description="Helical" evidence="1">
    <location>
        <begin position="7"/>
        <end position="29"/>
    </location>
</feature>
<keyword evidence="1" id="KW-0812">Transmembrane</keyword>
<keyword evidence="3" id="KW-1185">Reference proteome</keyword>
<dbReference type="AlphaFoldDB" id="A0A7W9W4L5"/>
<feature type="transmembrane region" description="Helical" evidence="1">
    <location>
        <begin position="338"/>
        <end position="359"/>
    </location>
</feature>
<feature type="transmembrane region" description="Helical" evidence="1">
    <location>
        <begin position="178"/>
        <end position="199"/>
    </location>
</feature>
<comment type="caution">
    <text evidence="2">The sequence shown here is derived from an EMBL/GenBank/DDBJ whole genome shotgun (WGS) entry which is preliminary data.</text>
</comment>
<feature type="transmembrane region" description="Helical" evidence="1">
    <location>
        <begin position="297"/>
        <end position="318"/>
    </location>
</feature>
<feature type="transmembrane region" description="Helical" evidence="1">
    <location>
        <begin position="79"/>
        <end position="100"/>
    </location>
</feature>
<feature type="transmembrane region" description="Helical" evidence="1">
    <location>
        <begin position="220"/>
        <end position="239"/>
    </location>
</feature>
<name>A0A7W9W4L5_ARMRO</name>
<sequence>MLPLLRLYLPLALSFELMMLEGPSVQWAIGRLPQIPTNLAAWGLTMQLSLLIESPVIMLLATATALVKNTDTFLALRTFMLRIALGCTIVTAAIAFTPLLDFICLSLLGQPTPIVEASRLPLQLMLLWSAAIAWRRFHQGVLVRQGRTALVTYGTAIRLASVVLPALALVAWGKLSGAATAAIAIMVGVLAEALSASSFARPVIRSLPTHTDDDPLSQKAIAAFHTPLAMTTLLTLAAQPLTSAAIARLPFATQTLAAAPVMFSALLLLRGWGFAVQEITVAQLKKGTTPEATLSRFASLIGVSSTLATLLLALTPLCERYASALGVPADLHSLVRQGILWGALLPLIAAISSFVRGVLVARQHTQPIYRGMALGLTIQVLVLVAGVVAKFPALPLAALAFTLGGIAETAYLMAARRLTR</sequence>
<feature type="transmembrane region" description="Helical" evidence="1">
    <location>
        <begin position="41"/>
        <end position="67"/>
    </location>
</feature>
<feature type="transmembrane region" description="Helical" evidence="1">
    <location>
        <begin position="120"/>
        <end position="137"/>
    </location>
</feature>
<keyword evidence="1" id="KW-1133">Transmembrane helix</keyword>
<feature type="transmembrane region" description="Helical" evidence="1">
    <location>
        <begin position="371"/>
        <end position="389"/>
    </location>
</feature>
<gene>
    <name evidence="2" type="ORF">HNQ39_001311</name>
</gene>
<dbReference type="RefSeq" id="WP_184193147.1">
    <property type="nucleotide sequence ID" value="NZ_JACHGW010000001.1"/>
</dbReference>
<feature type="transmembrane region" description="Helical" evidence="1">
    <location>
        <begin position="395"/>
        <end position="414"/>
    </location>
</feature>